<dbReference type="AlphaFoldDB" id="A0A3N0AAU5"/>
<evidence type="ECO:0000313" key="12">
    <source>
        <dbReference type="EMBL" id="MBB3171043.1"/>
    </source>
</evidence>
<evidence type="ECO:0000256" key="10">
    <source>
        <dbReference type="ARBA" id="ARBA00023136"/>
    </source>
</evidence>
<keyword evidence="10 11" id="KW-0472">Membrane</keyword>
<keyword evidence="9 11" id="KW-0406">Ion transport</keyword>
<evidence type="ECO:0000256" key="3">
    <source>
        <dbReference type="ARBA" id="ARBA00022538"/>
    </source>
</evidence>
<comment type="caution">
    <text evidence="12">The sequence shown here is derived from an EMBL/GenBank/DDBJ whole genome shotgun (WGS) entry which is preliminary data.</text>
</comment>
<comment type="subcellular location">
    <subcellularLocation>
        <location evidence="11">Cell membrane</location>
        <topology evidence="11">Single-pass membrane protein</topology>
    </subcellularLocation>
</comment>
<dbReference type="EMBL" id="JACHYA010000002">
    <property type="protein sequence ID" value="MBB3171043.1"/>
    <property type="molecule type" value="Genomic_DNA"/>
</dbReference>
<keyword evidence="5 11" id="KW-0547">Nucleotide-binding</keyword>
<reference evidence="12 15" key="2">
    <citation type="submission" date="2020-08" db="EMBL/GenBank/DDBJ databases">
        <title>Sequencing the genomes of 1000 actinobacteria strains.</title>
        <authorList>
            <person name="Klenk H.-P."/>
        </authorList>
    </citation>
    <scope>NUCLEOTIDE SEQUENCE [LARGE SCALE GENOMIC DNA]</scope>
    <source>
        <strain evidence="12 15">DSM 22242</strain>
    </source>
</reference>
<keyword evidence="1 11" id="KW-0813">Transport</keyword>
<evidence type="ECO:0000256" key="1">
    <source>
        <dbReference type="ARBA" id="ARBA00022448"/>
    </source>
</evidence>
<accession>A0A3N0AAU5</accession>
<evidence type="ECO:0000313" key="14">
    <source>
        <dbReference type="Proteomes" id="UP000309454"/>
    </source>
</evidence>
<keyword evidence="7 11" id="KW-0630">Potassium</keyword>
<dbReference type="Pfam" id="PF02669">
    <property type="entry name" value="KdpC"/>
    <property type="match status" value="1"/>
</dbReference>
<dbReference type="Proteomes" id="UP000530850">
    <property type="component" value="Unassembled WGS sequence"/>
</dbReference>
<dbReference type="HAMAP" id="MF_00276">
    <property type="entry name" value="KdpC"/>
    <property type="match status" value="1"/>
</dbReference>
<evidence type="ECO:0000256" key="6">
    <source>
        <dbReference type="ARBA" id="ARBA00022840"/>
    </source>
</evidence>
<keyword evidence="8 11" id="KW-1133">Transmembrane helix</keyword>
<evidence type="ECO:0000313" key="15">
    <source>
        <dbReference type="Proteomes" id="UP000530850"/>
    </source>
</evidence>
<dbReference type="RefSeq" id="WP_123185533.1">
    <property type="nucleotide sequence ID" value="NZ_CANPEU010000015.1"/>
</dbReference>
<dbReference type="GeneID" id="93356844"/>
<evidence type="ECO:0000256" key="2">
    <source>
        <dbReference type="ARBA" id="ARBA00022475"/>
    </source>
</evidence>
<proteinExistence type="inferred from homology"/>
<keyword evidence="6 11" id="KW-0067">ATP-binding</keyword>
<keyword evidence="3 11" id="KW-0633">Potassium transport</keyword>
<evidence type="ECO:0000256" key="8">
    <source>
        <dbReference type="ARBA" id="ARBA00022989"/>
    </source>
</evidence>
<organism evidence="12 15">
    <name type="scientific">Parvibacter caecicola</name>
    <dbReference type="NCBI Taxonomy" id="747645"/>
    <lineage>
        <taxon>Bacteria</taxon>
        <taxon>Bacillati</taxon>
        <taxon>Actinomycetota</taxon>
        <taxon>Coriobacteriia</taxon>
        <taxon>Coriobacteriales</taxon>
        <taxon>Coriobacteriaceae</taxon>
        <taxon>Parvibacter</taxon>
    </lineage>
</organism>
<sequence length="208" mass="22184">MNARMIGEGLARAVVVFVLATVVLGVAYPFAVGAVGQLAFPWQANGSVIEVDGVKYGSQLVGQPFSDMKHLWGRPTVANATAFQGEDGQPLLWYAPENLSPASDEFAQRVQQRVEAIRAAHPDQANEPVPSELVTVSGSGFDPHISPAAADYQVGRIAQATGRSEEEVRAIIRQCTEEPLLGAIGQARVNVLEVNLMLDGVLDAVPNR</sequence>
<keyword evidence="14" id="KW-1185">Reference proteome</keyword>
<dbReference type="PANTHER" id="PTHR30042:SF2">
    <property type="entry name" value="POTASSIUM-TRANSPORTING ATPASE KDPC SUBUNIT"/>
    <property type="match status" value="1"/>
</dbReference>
<dbReference type="PANTHER" id="PTHR30042">
    <property type="entry name" value="POTASSIUM-TRANSPORTING ATPASE C CHAIN"/>
    <property type="match status" value="1"/>
</dbReference>
<evidence type="ECO:0000256" key="4">
    <source>
        <dbReference type="ARBA" id="ARBA00022692"/>
    </source>
</evidence>
<protein>
    <recommendedName>
        <fullName evidence="11">Potassium-transporting ATPase KdpC subunit</fullName>
    </recommendedName>
    <alternativeName>
        <fullName evidence="11">ATP phosphohydrolase [potassium-transporting] C chain</fullName>
    </alternativeName>
    <alternativeName>
        <fullName evidence="11">Potassium-binding and translocating subunit C</fullName>
    </alternativeName>
    <alternativeName>
        <fullName evidence="11">Potassium-translocating ATPase C chain</fullName>
    </alternativeName>
</protein>
<keyword evidence="2 11" id="KW-1003">Cell membrane</keyword>
<evidence type="ECO:0000313" key="13">
    <source>
        <dbReference type="EMBL" id="TJW11201.1"/>
    </source>
</evidence>
<evidence type="ECO:0000256" key="7">
    <source>
        <dbReference type="ARBA" id="ARBA00022958"/>
    </source>
</evidence>
<keyword evidence="4 11" id="KW-0812">Transmembrane</keyword>
<dbReference type="EMBL" id="SSTM01000002">
    <property type="protein sequence ID" value="TJW11201.1"/>
    <property type="molecule type" value="Genomic_DNA"/>
</dbReference>
<comment type="function">
    <text evidence="11">Part of the high-affinity ATP-driven potassium transport (or Kdp) system, which catalyzes the hydrolysis of ATP coupled with the electrogenic transport of potassium into the cytoplasm. This subunit acts as a catalytic chaperone that increases the ATP-binding affinity of the ATP-hydrolyzing subunit KdpB by the formation of a transient KdpB/KdpC/ATP ternary complex.</text>
</comment>
<dbReference type="GO" id="GO:0008556">
    <property type="term" value="F:P-type potassium transmembrane transporter activity"/>
    <property type="evidence" value="ECO:0007669"/>
    <property type="project" value="InterPro"/>
</dbReference>
<evidence type="ECO:0000256" key="11">
    <source>
        <dbReference type="HAMAP-Rule" id="MF_00276"/>
    </source>
</evidence>
<dbReference type="GO" id="GO:0005524">
    <property type="term" value="F:ATP binding"/>
    <property type="evidence" value="ECO:0007669"/>
    <property type="project" value="UniProtKB-UniRule"/>
</dbReference>
<gene>
    <name evidence="11 13" type="primary">kdpC</name>
    <name evidence="13" type="ORF">E5982_02990</name>
    <name evidence="12" type="ORF">FHR31_000855</name>
</gene>
<evidence type="ECO:0000256" key="9">
    <source>
        <dbReference type="ARBA" id="ARBA00023065"/>
    </source>
</evidence>
<dbReference type="NCBIfam" id="NF001454">
    <property type="entry name" value="PRK00315.1"/>
    <property type="match status" value="1"/>
</dbReference>
<evidence type="ECO:0000256" key="5">
    <source>
        <dbReference type="ARBA" id="ARBA00022741"/>
    </source>
</evidence>
<comment type="subunit">
    <text evidence="11">The system is composed of three essential subunits: KdpA, KdpB and KdpC.</text>
</comment>
<dbReference type="OrthoDB" id="9788285at2"/>
<dbReference type="NCBIfam" id="TIGR00681">
    <property type="entry name" value="kdpC"/>
    <property type="match status" value="1"/>
</dbReference>
<reference evidence="13 14" key="1">
    <citation type="submission" date="2019-04" db="EMBL/GenBank/DDBJ databases">
        <title>Microbes associate with the intestines of laboratory mice.</title>
        <authorList>
            <person name="Navarre W."/>
            <person name="Wong E."/>
            <person name="Huang K.C."/>
            <person name="Tropini C."/>
            <person name="Ng K."/>
            <person name="Yu B."/>
        </authorList>
    </citation>
    <scope>NUCLEOTIDE SEQUENCE [LARGE SCALE GENOMIC DNA]</scope>
    <source>
        <strain evidence="13 14">NM48_B13</strain>
    </source>
</reference>
<dbReference type="Proteomes" id="UP000309454">
    <property type="component" value="Unassembled WGS sequence"/>
</dbReference>
<dbReference type="InterPro" id="IPR003820">
    <property type="entry name" value="KdpC"/>
</dbReference>
<dbReference type="GO" id="GO:0005886">
    <property type="term" value="C:plasma membrane"/>
    <property type="evidence" value="ECO:0007669"/>
    <property type="project" value="UniProtKB-SubCell"/>
</dbReference>
<name>A0A3N0AAU5_9ACTN</name>
<dbReference type="PIRSF" id="PIRSF001296">
    <property type="entry name" value="K_ATPase_KdpC"/>
    <property type="match status" value="1"/>
</dbReference>
<comment type="similarity">
    <text evidence="11">Belongs to the KdpC family.</text>
</comment>